<feature type="region of interest" description="Disordered" evidence="6">
    <location>
        <begin position="192"/>
        <end position="248"/>
    </location>
</feature>
<feature type="non-terminal residue" evidence="9">
    <location>
        <position position="1"/>
    </location>
</feature>
<feature type="region of interest" description="Disordered" evidence="6">
    <location>
        <begin position="292"/>
        <end position="329"/>
    </location>
</feature>
<dbReference type="SUPFAM" id="SSF57625">
    <property type="entry name" value="Invertebrate chitin-binding proteins"/>
    <property type="match status" value="3"/>
</dbReference>
<evidence type="ECO:0000256" key="4">
    <source>
        <dbReference type="ARBA" id="ARBA00023157"/>
    </source>
</evidence>
<accession>A0AAD8E3Q2</accession>
<dbReference type="PANTHER" id="PTHR23301:SF0">
    <property type="entry name" value="CHITIN-BINDING TYPE-2 DOMAIN-CONTAINING PROTEIN-RELATED"/>
    <property type="match status" value="1"/>
</dbReference>
<dbReference type="PROSITE" id="PS50940">
    <property type="entry name" value="CHIT_BIND_II"/>
    <property type="match status" value="3"/>
</dbReference>
<dbReference type="SMART" id="SM00494">
    <property type="entry name" value="ChtBD2"/>
    <property type="match status" value="3"/>
</dbReference>
<keyword evidence="5" id="KW-0325">Glycoprotein</keyword>
<dbReference type="GO" id="GO:0005576">
    <property type="term" value="C:extracellular region"/>
    <property type="evidence" value="ECO:0007669"/>
    <property type="project" value="InterPro"/>
</dbReference>
<gene>
    <name evidence="9" type="ORF">L9F63_007017</name>
</gene>
<dbReference type="InterPro" id="IPR036508">
    <property type="entry name" value="Chitin-bd_dom_sf"/>
</dbReference>
<dbReference type="EMBL" id="JASPKZ010009808">
    <property type="protein sequence ID" value="KAJ9576130.1"/>
    <property type="molecule type" value="Genomic_DNA"/>
</dbReference>
<evidence type="ECO:0000259" key="8">
    <source>
        <dbReference type="PROSITE" id="PS50940"/>
    </source>
</evidence>
<dbReference type="Gene3D" id="2.170.140.10">
    <property type="entry name" value="Chitin binding domain"/>
    <property type="match status" value="3"/>
</dbReference>
<keyword evidence="1" id="KW-0147">Chitin-binding</keyword>
<sequence>TMKQISAVLGVLVAILAVASSIPMPDGGSCSPEFKAHPSDCNAFYQCVSGKDVAQRCGKGLHWNAKSNVCDWPDSAGCKSGGKTSGDDDGKGSDGSDSGDSSKSSGDSSTSEESVPGSDSSSSSSSESNECPASSKKPNCPAKDPENSVFFPHSDPHWYFHCSNGIAYCQPCPSPLVWNSECDTCDWEGQNNCPKSSESGDTSESSGDSSTSEESVLGSDSSSSSSSSESNECPASSKQPKCPAKDPKNSVFFPHSDPHWYFHCSNGVAYCRPCPSPLVWNSECDTCDWEGQNNCPKSSESGDTSESSGDSSTSEESVPGSDSSSESEE</sequence>
<feature type="compositionally biased region" description="Low complexity" evidence="6">
    <location>
        <begin position="196"/>
        <end position="237"/>
    </location>
</feature>
<keyword evidence="4" id="KW-1015">Disulfide bond</keyword>
<organism evidence="9 10">
    <name type="scientific">Diploptera punctata</name>
    <name type="common">Pacific beetle cockroach</name>
    <dbReference type="NCBI Taxonomy" id="6984"/>
    <lineage>
        <taxon>Eukaryota</taxon>
        <taxon>Metazoa</taxon>
        <taxon>Ecdysozoa</taxon>
        <taxon>Arthropoda</taxon>
        <taxon>Hexapoda</taxon>
        <taxon>Insecta</taxon>
        <taxon>Pterygota</taxon>
        <taxon>Neoptera</taxon>
        <taxon>Polyneoptera</taxon>
        <taxon>Dictyoptera</taxon>
        <taxon>Blattodea</taxon>
        <taxon>Blaberoidea</taxon>
        <taxon>Blaberidae</taxon>
        <taxon>Diplopterinae</taxon>
        <taxon>Diploptera</taxon>
    </lineage>
</organism>
<evidence type="ECO:0000256" key="7">
    <source>
        <dbReference type="SAM" id="SignalP"/>
    </source>
</evidence>
<evidence type="ECO:0000313" key="9">
    <source>
        <dbReference type="EMBL" id="KAJ9576130.1"/>
    </source>
</evidence>
<proteinExistence type="predicted"/>
<evidence type="ECO:0000256" key="5">
    <source>
        <dbReference type="ARBA" id="ARBA00023180"/>
    </source>
</evidence>
<keyword evidence="2 7" id="KW-0732">Signal</keyword>
<evidence type="ECO:0000256" key="3">
    <source>
        <dbReference type="ARBA" id="ARBA00022737"/>
    </source>
</evidence>
<dbReference type="PANTHER" id="PTHR23301">
    <property type="entry name" value="CHITIN BINDING PERITROPHIN-A"/>
    <property type="match status" value="1"/>
</dbReference>
<protein>
    <recommendedName>
        <fullName evidence="8">Chitin-binding type-2 domain-containing protein</fullName>
    </recommendedName>
</protein>
<feature type="domain" description="Chitin-binding type-2" evidence="8">
    <location>
        <begin position="137"/>
        <end position="195"/>
    </location>
</feature>
<evidence type="ECO:0000256" key="1">
    <source>
        <dbReference type="ARBA" id="ARBA00022669"/>
    </source>
</evidence>
<feature type="chain" id="PRO_5041942065" description="Chitin-binding type-2 domain-containing protein" evidence="7">
    <location>
        <begin position="22"/>
        <end position="329"/>
    </location>
</feature>
<name>A0AAD8E3Q2_DIPPU</name>
<keyword evidence="3" id="KW-0677">Repeat</keyword>
<dbReference type="Proteomes" id="UP001233999">
    <property type="component" value="Unassembled WGS sequence"/>
</dbReference>
<feature type="region of interest" description="Disordered" evidence="6">
    <location>
        <begin position="81"/>
        <end position="142"/>
    </location>
</feature>
<evidence type="ECO:0000256" key="2">
    <source>
        <dbReference type="ARBA" id="ARBA00022729"/>
    </source>
</evidence>
<feature type="signal peptide" evidence="7">
    <location>
        <begin position="1"/>
        <end position="21"/>
    </location>
</feature>
<feature type="compositionally biased region" description="Basic and acidic residues" evidence="6">
    <location>
        <begin position="85"/>
        <end position="94"/>
    </location>
</feature>
<feature type="compositionally biased region" description="Low complexity" evidence="6">
    <location>
        <begin position="95"/>
        <end position="135"/>
    </location>
</feature>
<reference evidence="9" key="1">
    <citation type="journal article" date="2023" name="IScience">
        <title>Live-bearing cockroach genome reveals convergent evolutionary mechanisms linked to viviparity in insects and beyond.</title>
        <authorList>
            <person name="Fouks B."/>
            <person name="Harrison M.C."/>
            <person name="Mikhailova A.A."/>
            <person name="Marchal E."/>
            <person name="English S."/>
            <person name="Carruthers M."/>
            <person name="Jennings E.C."/>
            <person name="Chiamaka E.L."/>
            <person name="Frigard R.A."/>
            <person name="Pippel M."/>
            <person name="Attardo G.M."/>
            <person name="Benoit J.B."/>
            <person name="Bornberg-Bauer E."/>
            <person name="Tobe S.S."/>
        </authorList>
    </citation>
    <scope>NUCLEOTIDE SEQUENCE</scope>
    <source>
        <strain evidence="9">Stay&amp;Tobe</strain>
    </source>
</reference>
<dbReference type="InterPro" id="IPR051940">
    <property type="entry name" value="Chitin_bind-dev_reg"/>
</dbReference>
<feature type="compositionally biased region" description="Low complexity" evidence="6">
    <location>
        <begin position="298"/>
        <end position="329"/>
    </location>
</feature>
<dbReference type="Pfam" id="PF01607">
    <property type="entry name" value="CBM_14"/>
    <property type="match status" value="3"/>
</dbReference>
<feature type="domain" description="Chitin-binding type-2" evidence="8">
    <location>
        <begin position="27"/>
        <end position="80"/>
    </location>
</feature>
<dbReference type="InterPro" id="IPR002557">
    <property type="entry name" value="Chitin-bd_dom"/>
</dbReference>
<feature type="domain" description="Chitin-binding type-2" evidence="8">
    <location>
        <begin position="239"/>
        <end position="297"/>
    </location>
</feature>
<evidence type="ECO:0000313" key="10">
    <source>
        <dbReference type="Proteomes" id="UP001233999"/>
    </source>
</evidence>
<dbReference type="AlphaFoldDB" id="A0AAD8E3Q2"/>
<dbReference type="GO" id="GO:0008061">
    <property type="term" value="F:chitin binding"/>
    <property type="evidence" value="ECO:0007669"/>
    <property type="project" value="UniProtKB-KW"/>
</dbReference>
<keyword evidence="10" id="KW-1185">Reference proteome</keyword>
<evidence type="ECO:0000256" key="6">
    <source>
        <dbReference type="SAM" id="MobiDB-lite"/>
    </source>
</evidence>
<comment type="caution">
    <text evidence="9">The sequence shown here is derived from an EMBL/GenBank/DDBJ whole genome shotgun (WGS) entry which is preliminary data.</text>
</comment>
<reference evidence="9" key="2">
    <citation type="submission" date="2023-05" db="EMBL/GenBank/DDBJ databases">
        <authorList>
            <person name="Fouks B."/>
        </authorList>
    </citation>
    <scope>NUCLEOTIDE SEQUENCE</scope>
    <source>
        <strain evidence="9">Stay&amp;Tobe</strain>
        <tissue evidence="9">Testes</tissue>
    </source>
</reference>